<reference evidence="3 4" key="1">
    <citation type="journal article" date="2016" name="Genome Announc.">
        <title>Draft Genome Sequence of the Anaerobic Ammonium-Oxidizing Bacterium 'Candidatus Brocadia sp. 40'.</title>
        <authorList>
            <person name="Ali M."/>
            <person name="Haroon M.F."/>
            <person name="Narita Y."/>
            <person name="Zhang L."/>
            <person name="Rangel Shaw D."/>
            <person name="Okabe S."/>
            <person name="Saikaly P.E."/>
        </authorList>
    </citation>
    <scope>NUCLEOTIDE SEQUENCE [LARGE SCALE GENOMIC DNA]</scope>
    <source>
        <strain evidence="3 4">40</strain>
    </source>
</reference>
<keyword evidence="4" id="KW-1185">Reference proteome</keyword>
<comment type="caution">
    <text evidence="3">The sequence shown here is derived from an EMBL/GenBank/DDBJ whole genome shotgun (WGS) entry which is preliminary data.</text>
</comment>
<dbReference type="Pfam" id="PF13447">
    <property type="entry name" value="Multi-haem_cyto"/>
    <property type="match status" value="1"/>
</dbReference>
<proteinExistence type="predicted"/>
<dbReference type="InterPro" id="IPR036280">
    <property type="entry name" value="Multihaem_cyt_sf"/>
</dbReference>
<dbReference type="Proteomes" id="UP000242219">
    <property type="component" value="Unassembled WGS sequence"/>
</dbReference>
<gene>
    <name evidence="3" type="ORF">BIY37_01555</name>
</gene>
<evidence type="ECO:0000256" key="1">
    <source>
        <dbReference type="ARBA" id="ARBA00022729"/>
    </source>
</evidence>
<evidence type="ECO:0000256" key="2">
    <source>
        <dbReference type="SAM" id="Coils"/>
    </source>
</evidence>
<name>A0A1V6M2U8_9BACT</name>
<protein>
    <submittedName>
        <fullName evidence="3">Uncharacterized protein</fullName>
    </submittedName>
</protein>
<dbReference type="Gene3D" id="1.20.850.10">
    <property type="entry name" value="Hydroxylamine Oxidoreductase, Chain A, domain 2"/>
    <property type="match status" value="1"/>
</dbReference>
<evidence type="ECO:0000313" key="3">
    <source>
        <dbReference type="EMBL" id="OQD46723.1"/>
    </source>
</evidence>
<dbReference type="PANTHER" id="PTHR35038:SF6">
    <property type="entry name" value="SURFACE LOCALIZED DECAHEME CYTOCHROME C LIPOPROTEIN"/>
    <property type="match status" value="1"/>
</dbReference>
<keyword evidence="2" id="KW-0175">Coiled coil</keyword>
<accession>A0A1V6M2U8</accession>
<dbReference type="PANTHER" id="PTHR35038">
    <property type="entry name" value="DISSIMILATORY SULFITE REDUCTASE SIRA"/>
    <property type="match status" value="1"/>
</dbReference>
<dbReference type="GO" id="GO:0016491">
    <property type="term" value="F:oxidoreductase activity"/>
    <property type="evidence" value="ECO:0007669"/>
    <property type="project" value="TreeGrafter"/>
</dbReference>
<organism evidence="3 4">
    <name type="scientific">Candidatus Brocadia sapporoensis</name>
    <dbReference type="NCBI Taxonomy" id="392547"/>
    <lineage>
        <taxon>Bacteria</taxon>
        <taxon>Pseudomonadati</taxon>
        <taxon>Planctomycetota</taxon>
        <taxon>Candidatus Brocadiia</taxon>
        <taxon>Candidatus Brocadiales</taxon>
        <taxon>Candidatus Brocadiaceae</taxon>
        <taxon>Candidatus Brocadia</taxon>
    </lineage>
</organism>
<dbReference type="AlphaFoldDB" id="A0A1V6M2U8"/>
<dbReference type="InterPro" id="IPR051829">
    <property type="entry name" value="Multiheme_Cytochr_ET"/>
</dbReference>
<dbReference type="Gene3D" id="1.10.780.10">
    <property type="entry name" value="Hydroxylamine Oxidoreductase, Chain A, domain 1"/>
    <property type="match status" value="1"/>
</dbReference>
<keyword evidence="1" id="KW-0732">Signal</keyword>
<sequence>MYLVHYNIANVSLKHFTLVIIFAGLFLLASCSTQKETTITHQKTVISAREEKPALTKSEVTLTIPKKERGITEESLKCITCHEEHGITHGWVADWEGSKHARKGVGCEMCHISSVTELATMEATELEYLGSQGSNCEDKKVRRHVAASMCGKCHKKEYQEFMKSRHSIGWERMLECGNLMSIPKDIRSTKCGQCHNIQFKCDSCHTRHTFSTLEAKTPEACRTCHTCSDNPHYEMYISSKHGSVYMASQSGILKESQTVSSLRSPVCVTCHMPQGTHDLSFGLTHGPVAGNGPYYINRNGAAIDEVEFTKKRIDMLSICNICHSFPFAKKTLLDADDVYKNVEAVIKEARDIVSELERENLLSLSMIKTAGMLLPSHASVQETLPSYTNKSRTERLFIKLTQSAAVSWKGAFHENPGYTNLCGWSKLQEDLSDMREEVKKIHEEVEFQRKMKMKLR</sequence>
<dbReference type="EMBL" id="MJUW02000021">
    <property type="protein sequence ID" value="OQD46723.1"/>
    <property type="molecule type" value="Genomic_DNA"/>
</dbReference>
<evidence type="ECO:0000313" key="4">
    <source>
        <dbReference type="Proteomes" id="UP000242219"/>
    </source>
</evidence>
<dbReference type="SUPFAM" id="SSF48695">
    <property type="entry name" value="Multiheme cytochromes"/>
    <property type="match status" value="1"/>
</dbReference>
<feature type="coiled-coil region" evidence="2">
    <location>
        <begin position="424"/>
        <end position="451"/>
    </location>
</feature>